<dbReference type="SMART" id="SM00320">
    <property type="entry name" value="WD40"/>
    <property type="match status" value="7"/>
</dbReference>
<dbReference type="SUPFAM" id="SSF48371">
    <property type="entry name" value="ARM repeat"/>
    <property type="match status" value="1"/>
</dbReference>
<dbReference type="InterPro" id="IPR016024">
    <property type="entry name" value="ARM-type_fold"/>
</dbReference>
<dbReference type="Pfam" id="PF23948">
    <property type="entry name" value="ARM_5"/>
    <property type="match status" value="1"/>
</dbReference>
<dbReference type="Pfam" id="PF00805">
    <property type="entry name" value="Pentapeptide"/>
    <property type="match status" value="1"/>
</dbReference>
<feature type="compositionally biased region" description="Acidic residues" evidence="4">
    <location>
        <begin position="1184"/>
        <end position="1197"/>
    </location>
</feature>
<feature type="repeat" description="WD" evidence="3">
    <location>
        <begin position="1384"/>
        <end position="1425"/>
    </location>
</feature>
<dbReference type="Gene3D" id="2.160.20.80">
    <property type="entry name" value="E3 ubiquitin-protein ligase SopA"/>
    <property type="match status" value="1"/>
</dbReference>
<proteinExistence type="predicted"/>
<keyword evidence="2" id="KW-0677">Repeat</keyword>
<feature type="region of interest" description="Disordered" evidence="4">
    <location>
        <begin position="58"/>
        <end position="94"/>
    </location>
</feature>
<dbReference type="EMBL" id="BQFW01000003">
    <property type="protein sequence ID" value="GJJ69947.1"/>
    <property type="molecule type" value="Genomic_DNA"/>
</dbReference>
<evidence type="ECO:0000259" key="5">
    <source>
        <dbReference type="Pfam" id="PF23948"/>
    </source>
</evidence>
<feature type="repeat" description="WD" evidence="3">
    <location>
        <begin position="1426"/>
        <end position="1467"/>
    </location>
</feature>
<dbReference type="InterPro" id="IPR015943">
    <property type="entry name" value="WD40/YVTN_repeat-like_dom_sf"/>
</dbReference>
<dbReference type="PANTHER" id="PTHR19848:SF8">
    <property type="entry name" value="F-BOX AND WD REPEAT DOMAIN CONTAINING 7"/>
    <property type="match status" value="1"/>
</dbReference>
<dbReference type="PANTHER" id="PTHR19848">
    <property type="entry name" value="WD40 REPEAT PROTEIN"/>
    <property type="match status" value="1"/>
</dbReference>
<name>A0A9P3H561_9FUNG</name>
<feature type="repeat" description="WD" evidence="3">
    <location>
        <begin position="1342"/>
        <end position="1383"/>
    </location>
</feature>
<feature type="region of interest" description="Disordered" evidence="4">
    <location>
        <begin position="1"/>
        <end position="22"/>
    </location>
</feature>
<dbReference type="OrthoDB" id="2343029at2759"/>
<accession>A0A9P3H561</accession>
<reference evidence="6" key="2">
    <citation type="journal article" date="2022" name="Microbiol. Resour. Announc.">
        <title>Whole-Genome Sequence of Entomortierella parvispora E1425, a Mucoromycotan Fungus Associated with Burkholderiaceae-Related Endosymbiotic Bacteria.</title>
        <authorList>
            <person name="Herlambang A."/>
            <person name="Guo Y."/>
            <person name="Takashima Y."/>
            <person name="Narisawa K."/>
            <person name="Ohta H."/>
            <person name="Nishizawa T."/>
        </authorList>
    </citation>
    <scope>NUCLEOTIDE SEQUENCE</scope>
    <source>
        <strain evidence="6">E1425</strain>
    </source>
</reference>
<dbReference type="InterPro" id="IPR001680">
    <property type="entry name" value="WD40_rpt"/>
</dbReference>
<dbReference type="Pfam" id="PF00400">
    <property type="entry name" value="WD40"/>
    <property type="match status" value="5"/>
</dbReference>
<dbReference type="CDD" id="cd00200">
    <property type="entry name" value="WD40"/>
    <property type="match status" value="1"/>
</dbReference>
<dbReference type="PROSITE" id="PS00678">
    <property type="entry name" value="WD_REPEATS_1"/>
    <property type="match status" value="4"/>
</dbReference>
<feature type="compositionally biased region" description="Pro residues" evidence="4">
    <location>
        <begin position="1"/>
        <end position="10"/>
    </location>
</feature>
<dbReference type="InterPro" id="IPR020472">
    <property type="entry name" value="WD40_PAC1"/>
</dbReference>
<feature type="domain" description="Arm-like repeat" evidence="5">
    <location>
        <begin position="178"/>
        <end position="512"/>
    </location>
</feature>
<comment type="caution">
    <text evidence="6">The sequence shown here is derived from an EMBL/GenBank/DDBJ whole genome shotgun (WGS) entry which is preliminary data.</text>
</comment>
<feature type="repeat" description="WD" evidence="3">
    <location>
        <begin position="1300"/>
        <end position="1336"/>
    </location>
</feature>
<feature type="repeat" description="WD" evidence="3">
    <location>
        <begin position="1258"/>
        <end position="1299"/>
    </location>
</feature>
<feature type="region of interest" description="Disordered" evidence="4">
    <location>
        <begin position="1176"/>
        <end position="1239"/>
    </location>
</feature>
<keyword evidence="1 3" id="KW-0853">WD repeat</keyword>
<evidence type="ECO:0000313" key="7">
    <source>
        <dbReference type="Proteomes" id="UP000827284"/>
    </source>
</evidence>
<dbReference type="InterPro" id="IPR019775">
    <property type="entry name" value="WD40_repeat_CS"/>
</dbReference>
<feature type="compositionally biased region" description="Polar residues" evidence="4">
    <location>
        <begin position="63"/>
        <end position="85"/>
    </location>
</feature>
<dbReference type="Gene3D" id="3.40.50.300">
    <property type="entry name" value="P-loop containing nucleotide triphosphate hydrolases"/>
    <property type="match status" value="1"/>
</dbReference>
<dbReference type="InterPro" id="IPR001646">
    <property type="entry name" value="5peptide_repeat"/>
</dbReference>
<dbReference type="PROSITE" id="PS50082">
    <property type="entry name" value="WD_REPEATS_2"/>
    <property type="match status" value="5"/>
</dbReference>
<protein>
    <recommendedName>
        <fullName evidence="5">Arm-like repeat domain-containing protein</fullName>
    </recommendedName>
</protein>
<dbReference type="InterPro" id="IPR027417">
    <property type="entry name" value="P-loop_NTPase"/>
</dbReference>
<dbReference type="PROSITE" id="PS50294">
    <property type="entry name" value="WD_REPEATS_REGION"/>
    <property type="match status" value="5"/>
</dbReference>
<evidence type="ECO:0000256" key="3">
    <source>
        <dbReference type="PROSITE-ProRule" id="PRU00221"/>
    </source>
</evidence>
<dbReference type="InterPro" id="IPR036322">
    <property type="entry name" value="WD40_repeat_dom_sf"/>
</dbReference>
<dbReference type="Gene3D" id="2.130.10.10">
    <property type="entry name" value="YVTN repeat-like/Quinoprotein amine dehydrogenase"/>
    <property type="match status" value="2"/>
</dbReference>
<sequence length="1556" mass="171766">MTKSPPPSKPPLSTKSHTNGISSFGQKKSIAAALLSIGYVSVSIAAPLASKSSKARLSSKVLTTPSNSTSTAIQTGLKTHPSSDNESSDSRKATHTLSSLVMDVASDIFSANASRIKQDIHPPKVGEDIKTTAQLATCAELLPKIPPKASKDLALSSKDICTDGLSPSQITWIKEMKDHPLEKIYILQLLSRMVDRFINLPIKTSDDICEVILLGPVLDKQHYQALINEFLHQLQSKIILNPDLLQGLVSLIECAPPFHLRVDDLMMILRVIRQHLADSTQKDTLYTIHLTAAISRVLVIMVDCGVKDLNREQEHEPLLETLSKFRKHTDPLVRYHVEYACRALQLIPDDETVRQGFTRNAIGFAGGLMTVAGVIQLDFGGIPEGLPVLIKSGQGLVENLKKYFGYVDKNPWFQAVREAEAMAREGLFVDFNRLVCEVNCRQDPFFQWGICLILGEVAIDQSWDATVHEQAVKLLGEMFRAITGSDQHQDVRSWILTLLHDISEPRKTDPSTSTDNDEIRKQAFDMALKFKGAVNEKASPLEHSHHAMTFRRLPALSKLLKQIDHKPDIELALDRLRRYRQELYDRHAVYVAPMSKLSLDVSDEDSEFLKERVFQFLEGSGLVMLILGDSGAGKSTFNARLEQDLWVSYKAGGRIPLLIDLKAIRDLNQNLILQHLDSTKMFAPSHLSDLRRREFILICDGYDESQCRSNLHTNSQFNRTNQWKAKMVISCRTQYLTRGYQTSFAPQQDAVAHLDLPSNELFMEAVIVPFKLDQIKDYVEQYTASREPGDNEPRRTTEQYLEQMETVNDLMDLVKNPFMLKTALEILPSVASTTSQITRVELYDSFVNFYFRNELDRLKEQLSRGKMGAARLAAFQEMEPLNFTDLCIDFSKRLAAAIVGQGEEIYSVEYGSLADSTSWKSRYFGSEPKTLMLMEASQLVRRTRALTSQVQIRGRRRPAESGETFKFSHLSILEYFYALSIYDPKEGLPRLDSSPTDNPDYLADHPLGRQSFTKQPAIIQFLADRAQYIDDFKDHLHSLIRLSKDHKSDTPVSCAAANAITILIRAGERFNGVDLRGIRVPGAVLSCGDFDSAQLQGADLRNTTLCNVWLHQADMSFSRMEGVSFGDCPCLEVEKVERHPVFSPDGKYFAVGLHNDTVTIYCTSSWKEVLSLKNAGGLTNEPSGDGDEAASGDESSSECEQATGAGDKTSGGGDVAASGSHDAPSDGGEAIGDDDKTSGDGEVVQLQEAQNGALDSSLREHTSLAVPVAFSSNGHQIVSGCGDAIVRLWDAQTGTLIFSLNGHTDGVTSVAFSHDDNYIVSGSKDATVRLWDAQTGVPVFFLSGHTDTVNSVIFSPSGHQIASASNDGTVRLWHAETGTLVFSLSNHADGILSVAYLPNGKEIATGGADGMVQLWDAETGDLKSSLIGHTGWVTSVAFSPKCDMIASGSDDNSVRLWDLDSGHCLYKLVDFDDATFGIAWKETCGDLYLVVGGSAKSVRSWKITKDEGEVKVYLNWRSAPDTLVLVNASIQGVQDLSEINSKLMQQRRAIGGPITL</sequence>
<dbReference type="InterPro" id="IPR056251">
    <property type="entry name" value="Arm_rpt_dom"/>
</dbReference>
<evidence type="ECO:0000313" key="6">
    <source>
        <dbReference type="EMBL" id="GJJ69947.1"/>
    </source>
</evidence>
<evidence type="ECO:0000256" key="4">
    <source>
        <dbReference type="SAM" id="MobiDB-lite"/>
    </source>
</evidence>
<dbReference type="SUPFAM" id="SSF50978">
    <property type="entry name" value="WD40 repeat-like"/>
    <property type="match status" value="1"/>
</dbReference>
<gene>
    <name evidence="6" type="ORF">EMPS_02296</name>
</gene>
<organism evidence="6 7">
    <name type="scientific">Entomortierella parvispora</name>
    <dbReference type="NCBI Taxonomy" id="205924"/>
    <lineage>
        <taxon>Eukaryota</taxon>
        <taxon>Fungi</taxon>
        <taxon>Fungi incertae sedis</taxon>
        <taxon>Mucoromycota</taxon>
        <taxon>Mortierellomycotina</taxon>
        <taxon>Mortierellomycetes</taxon>
        <taxon>Mortierellales</taxon>
        <taxon>Mortierellaceae</taxon>
        <taxon>Entomortierella</taxon>
    </lineage>
</organism>
<dbReference type="Proteomes" id="UP000827284">
    <property type="component" value="Unassembled WGS sequence"/>
</dbReference>
<dbReference type="PRINTS" id="PR00320">
    <property type="entry name" value="GPROTEINBRPT"/>
</dbReference>
<dbReference type="SUPFAM" id="SSF141571">
    <property type="entry name" value="Pentapeptide repeat-like"/>
    <property type="match status" value="1"/>
</dbReference>
<evidence type="ECO:0000256" key="2">
    <source>
        <dbReference type="ARBA" id="ARBA00022737"/>
    </source>
</evidence>
<keyword evidence="7" id="KW-1185">Reference proteome</keyword>
<evidence type="ECO:0000256" key="1">
    <source>
        <dbReference type="ARBA" id="ARBA00022574"/>
    </source>
</evidence>
<reference evidence="6" key="1">
    <citation type="submission" date="2021-11" db="EMBL/GenBank/DDBJ databases">
        <authorList>
            <person name="Herlambang A."/>
            <person name="Guo Y."/>
            <person name="Takashima Y."/>
            <person name="Nishizawa T."/>
        </authorList>
    </citation>
    <scope>NUCLEOTIDE SEQUENCE</scope>
    <source>
        <strain evidence="6">E1425</strain>
    </source>
</reference>